<gene>
    <name evidence="3" type="primary">g4717</name>
    <name evidence="3" type="ORF">VP750_LOCUS4022</name>
</gene>
<accession>A0ABP1FQZ2</accession>
<evidence type="ECO:0000313" key="4">
    <source>
        <dbReference type="Proteomes" id="UP001497392"/>
    </source>
</evidence>
<evidence type="ECO:0000256" key="1">
    <source>
        <dbReference type="ARBA" id="ARBA00004906"/>
    </source>
</evidence>
<keyword evidence="4" id="KW-1185">Reference proteome</keyword>
<dbReference type="CDD" id="cd18186">
    <property type="entry name" value="BTB_POZ_ZBTB_KLHL-like"/>
    <property type="match status" value="1"/>
</dbReference>
<evidence type="ECO:0000313" key="3">
    <source>
        <dbReference type="EMBL" id="CAL5222363.1"/>
    </source>
</evidence>
<protein>
    <submittedName>
        <fullName evidence="3">G4717 protein</fullName>
    </submittedName>
</protein>
<dbReference type="InterPro" id="IPR000210">
    <property type="entry name" value="BTB/POZ_dom"/>
</dbReference>
<reference evidence="3 4" key="1">
    <citation type="submission" date="2024-06" db="EMBL/GenBank/DDBJ databases">
        <authorList>
            <person name="Kraege A."/>
            <person name="Thomma B."/>
        </authorList>
    </citation>
    <scope>NUCLEOTIDE SEQUENCE [LARGE SCALE GENOMIC DNA]</scope>
</reference>
<dbReference type="PROSITE" id="PS50097">
    <property type="entry name" value="BTB"/>
    <property type="match status" value="1"/>
</dbReference>
<dbReference type="EMBL" id="CAXHTA020000007">
    <property type="protein sequence ID" value="CAL5222363.1"/>
    <property type="molecule type" value="Genomic_DNA"/>
</dbReference>
<comment type="pathway">
    <text evidence="1">Protein modification; protein ubiquitination.</text>
</comment>
<dbReference type="Gene3D" id="3.30.710.10">
    <property type="entry name" value="Potassium Channel Kv1.1, Chain A"/>
    <property type="match status" value="1"/>
</dbReference>
<feature type="domain" description="BTB" evidence="2">
    <location>
        <begin position="21"/>
        <end position="89"/>
    </location>
</feature>
<comment type="caution">
    <text evidence="3">The sequence shown here is derived from an EMBL/GenBank/DDBJ whole genome shotgun (WGS) entry which is preliminary data.</text>
</comment>
<dbReference type="SUPFAM" id="SSF54695">
    <property type="entry name" value="POZ domain"/>
    <property type="match status" value="1"/>
</dbReference>
<name>A0ABP1FQZ2_9CHLO</name>
<dbReference type="Proteomes" id="UP001497392">
    <property type="component" value="Unassembled WGS sequence"/>
</dbReference>
<evidence type="ECO:0000259" key="2">
    <source>
        <dbReference type="PROSITE" id="PS50097"/>
    </source>
</evidence>
<proteinExistence type="predicted"/>
<dbReference type="Pfam" id="PF00651">
    <property type="entry name" value="BTB"/>
    <property type="match status" value="1"/>
</dbReference>
<organism evidence="3 4">
    <name type="scientific">Coccomyxa viridis</name>
    <dbReference type="NCBI Taxonomy" id="1274662"/>
    <lineage>
        <taxon>Eukaryota</taxon>
        <taxon>Viridiplantae</taxon>
        <taxon>Chlorophyta</taxon>
        <taxon>core chlorophytes</taxon>
        <taxon>Trebouxiophyceae</taxon>
        <taxon>Trebouxiophyceae incertae sedis</taxon>
        <taxon>Coccomyxaceae</taxon>
        <taxon>Coccomyxa</taxon>
    </lineage>
</organism>
<dbReference type="InterPro" id="IPR011333">
    <property type="entry name" value="SKP1/BTB/POZ_sf"/>
</dbReference>
<sequence>MQAASEHAYLGLTPESPPQTCNVSLKLDDGTILPAHSRVLAQYSPVFRDMFDSGDAGAPAAASAASRVEVPLYDCPKEIATGFLSILYSLPFMSEAFSP</sequence>